<gene>
    <name evidence="1" type="ORF">AARE701A_LOCUS12148</name>
</gene>
<accession>A0A8S2AFX4</accession>
<sequence>MPKIAATTAWNSTPPDPPDLSCINIQDQDTEEPIQRGSTWVIHTLLFDLFWDAFYAMVMCRVVVNWSWRNQDCEYALVNICIFRSF</sequence>
<evidence type="ECO:0000313" key="2">
    <source>
        <dbReference type="Proteomes" id="UP000682877"/>
    </source>
</evidence>
<proteinExistence type="predicted"/>
<dbReference type="Proteomes" id="UP000682877">
    <property type="component" value="Chromosome 5"/>
</dbReference>
<reference evidence="1" key="1">
    <citation type="submission" date="2021-01" db="EMBL/GenBank/DDBJ databases">
        <authorList>
            <person name="Bezrukov I."/>
        </authorList>
    </citation>
    <scope>NUCLEOTIDE SEQUENCE</scope>
</reference>
<keyword evidence="2" id="KW-1185">Reference proteome</keyword>
<dbReference type="AlphaFoldDB" id="A0A8S2AFX4"/>
<organism evidence="1 2">
    <name type="scientific">Arabidopsis arenosa</name>
    <name type="common">Sand rock-cress</name>
    <name type="synonym">Cardaminopsis arenosa</name>
    <dbReference type="NCBI Taxonomy" id="38785"/>
    <lineage>
        <taxon>Eukaryota</taxon>
        <taxon>Viridiplantae</taxon>
        <taxon>Streptophyta</taxon>
        <taxon>Embryophyta</taxon>
        <taxon>Tracheophyta</taxon>
        <taxon>Spermatophyta</taxon>
        <taxon>Magnoliopsida</taxon>
        <taxon>eudicotyledons</taxon>
        <taxon>Gunneridae</taxon>
        <taxon>Pentapetalae</taxon>
        <taxon>rosids</taxon>
        <taxon>malvids</taxon>
        <taxon>Brassicales</taxon>
        <taxon>Brassicaceae</taxon>
        <taxon>Camelineae</taxon>
        <taxon>Arabidopsis</taxon>
    </lineage>
</organism>
<protein>
    <submittedName>
        <fullName evidence="1">Uncharacterized protein</fullName>
    </submittedName>
</protein>
<evidence type="ECO:0000313" key="1">
    <source>
        <dbReference type="EMBL" id="CAE6070275.1"/>
    </source>
</evidence>
<name>A0A8S2AFX4_ARAAE</name>
<dbReference type="EMBL" id="LR999455">
    <property type="protein sequence ID" value="CAE6070275.1"/>
    <property type="molecule type" value="Genomic_DNA"/>
</dbReference>